<protein>
    <recommendedName>
        <fullName evidence="3">Transposase MuDR plant domain-containing protein</fullName>
    </recommendedName>
</protein>
<evidence type="ECO:0000313" key="1">
    <source>
        <dbReference type="EMBL" id="KAK5836375.1"/>
    </source>
</evidence>
<proteinExistence type="predicted"/>
<accession>A0ABR0QB55</accession>
<evidence type="ECO:0000313" key="2">
    <source>
        <dbReference type="Proteomes" id="UP001358586"/>
    </source>
</evidence>
<keyword evidence="2" id="KW-1185">Reference proteome</keyword>
<organism evidence="1 2">
    <name type="scientific">Gossypium arboreum</name>
    <name type="common">Tree cotton</name>
    <name type="synonym">Gossypium nanking</name>
    <dbReference type="NCBI Taxonomy" id="29729"/>
    <lineage>
        <taxon>Eukaryota</taxon>
        <taxon>Viridiplantae</taxon>
        <taxon>Streptophyta</taxon>
        <taxon>Embryophyta</taxon>
        <taxon>Tracheophyta</taxon>
        <taxon>Spermatophyta</taxon>
        <taxon>Magnoliopsida</taxon>
        <taxon>eudicotyledons</taxon>
        <taxon>Gunneridae</taxon>
        <taxon>Pentapetalae</taxon>
        <taxon>rosids</taxon>
        <taxon>malvids</taxon>
        <taxon>Malvales</taxon>
        <taxon>Malvaceae</taxon>
        <taxon>Malvoideae</taxon>
        <taxon>Gossypium</taxon>
    </lineage>
</organism>
<reference evidence="1 2" key="1">
    <citation type="submission" date="2023-03" db="EMBL/GenBank/DDBJ databases">
        <title>WGS of Gossypium arboreum.</title>
        <authorList>
            <person name="Yu D."/>
        </authorList>
    </citation>
    <scope>NUCLEOTIDE SEQUENCE [LARGE SCALE GENOMIC DNA]</scope>
    <source>
        <tissue evidence="1">Leaf</tissue>
    </source>
</reference>
<gene>
    <name evidence="1" type="ORF">PVK06_012162</name>
</gene>
<dbReference type="EMBL" id="JARKNE010000004">
    <property type="protein sequence ID" value="KAK5836375.1"/>
    <property type="molecule type" value="Genomic_DNA"/>
</dbReference>
<evidence type="ECO:0008006" key="3">
    <source>
        <dbReference type="Google" id="ProtNLM"/>
    </source>
</evidence>
<name>A0ABR0QB55_GOSAR</name>
<comment type="caution">
    <text evidence="1">The sequence shown here is derived from an EMBL/GenBank/DDBJ whole genome shotgun (WGS) entry which is preliminary data.</text>
</comment>
<dbReference type="Proteomes" id="UP001358586">
    <property type="component" value="Chromosome 4"/>
</dbReference>
<sequence length="126" mass="14662">MIESDEGTSNPLVEGENECINEEEDACEKERAITLDHENSSSFVRILEVDMKYSNNDAFLAALKWYNFRNDVNYHVTKSWTKKFESEYAMHNERCKWKIIASFRKKIGLWMIKKYSGPHTCVAVGA</sequence>